<feature type="non-terminal residue" evidence="1">
    <location>
        <position position="73"/>
    </location>
</feature>
<evidence type="ECO:0000313" key="1">
    <source>
        <dbReference type="EMBL" id="GAH23853.1"/>
    </source>
</evidence>
<gene>
    <name evidence="1" type="ORF">S01H4_66472</name>
</gene>
<comment type="caution">
    <text evidence="1">The sequence shown here is derived from an EMBL/GenBank/DDBJ whole genome shotgun (WGS) entry which is preliminary data.</text>
</comment>
<protein>
    <submittedName>
        <fullName evidence="1">Uncharacterized protein</fullName>
    </submittedName>
</protein>
<reference evidence="1" key="1">
    <citation type="journal article" date="2014" name="Front. Microbiol.">
        <title>High frequency of phylogenetically diverse reductive dehalogenase-homologous genes in deep subseafloor sedimentary metagenomes.</title>
        <authorList>
            <person name="Kawai M."/>
            <person name="Futagami T."/>
            <person name="Toyoda A."/>
            <person name="Takaki Y."/>
            <person name="Nishi S."/>
            <person name="Hori S."/>
            <person name="Arai W."/>
            <person name="Tsubouchi T."/>
            <person name="Morono Y."/>
            <person name="Uchiyama I."/>
            <person name="Ito T."/>
            <person name="Fujiyama A."/>
            <person name="Inagaki F."/>
            <person name="Takami H."/>
        </authorList>
    </citation>
    <scope>NUCLEOTIDE SEQUENCE</scope>
    <source>
        <strain evidence="1">Expedition CK06-06</strain>
    </source>
</reference>
<accession>X1FSV7</accession>
<dbReference type="Gene3D" id="3.90.550.10">
    <property type="entry name" value="Spore Coat Polysaccharide Biosynthesis Protein SpsA, Chain A"/>
    <property type="match status" value="1"/>
</dbReference>
<proteinExistence type="predicted"/>
<name>X1FSV7_9ZZZZ</name>
<dbReference type="InterPro" id="IPR029044">
    <property type="entry name" value="Nucleotide-diphossugar_trans"/>
</dbReference>
<dbReference type="EMBL" id="BART01041184">
    <property type="protein sequence ID" value="GAH23853.1"/>
    <property type="molecule type" value="Genomic_DNA"/>
</dbReference>
<sequence length="73" mass="8163">ISNYITTFVINSLFTINVSDSQCGYRAYSRRALRSLTSLSPGFEGETESLIRLARNGLNIKEVPIKTVYGCEK</sequence>
<organism evidence="1">
    <name type="scientific">marine sediment metagenome</name>
    <dbReference type="NCBI Taxonomy" id="412755"/>
    <lineage>
        <taxon>unclassified sequences</taxon>
        <taxon>metagenomes</taxon>
        <taxon>ecological metagenomes</taxon>
    </lineage>
</organism>
<feature type="non-terminal residue" evidence="1">
    <location>
        <position position="1"/>
    </location>
</feature>
<dbReference type="AlphaFoldDB" id="X1FSV7"/>